<protein>
    <submittedName>
        <fullName evidence="1">Uncharacterized protein</fullName>
    </submittedName>
</protein>
<reference evidence="1 2" key="1">
    <citation type="journal article" date="2017" name="Curr. Biol.">
        <title>Genome architecture and evolution of a unichromosomal asexual nematode.</title>
        <authorList>
            <person name="Fradin H."/>
            <person name="Zegar C."/>
            <person name="Gutwein M."/>
            <person name="Lucas J."/>
            <person name="Kovtun M."/>
            <person name="Corcoran D."/>
            <person name="Baugh L.R."/>
            <person name="Kiontke K."/>
            <person name="Gunsalus K."/>
            <person name="Fitch D.H."/>
            <person name="Piano F."/>
        </authorList>
    </citation>
    <scope>NUCLEOTIDE SEQUENCE [LARGE SCALE GENOMIC DNA]</scope>
    <source>
        <strain evidence="1">PF1309</strain>
    </source>
</reference>
<gene>
    <name evidence="1" type="ORF">WR25_09799</name>
</gene>
<dbReference type="OrthoDB" id="26719at2759"/>
<accession>A0A2A2KG25</accession>
<dbReference type="STRING" id="2018661.A0A2A2KG25"/>
<dbReference type="EMBL" id="LIAE01008680">
    <property type="protein sequence ID" value="PAV72956.1"/>
    <property type="molecule type" value="Genomic_DNA"/>
</dbReference>
<evidence type="ECO:0000313" key="1">
    <source>
        <dbReference type="EMBL" id="PAV72956.1"/>
    </source>
</evidence>
<evidence type="ECO:0000313" key="2">
    <source>
        <dbReference type="Proteomes" id="UP000218231"/>
    </source>
</evidence>
<organism evidence="1 2">
    <name type="scientific">Diploscapter pachys</name>
    <dbReference type="NCBI Taxonomy" id="2018661"/>
    <lineage>
        <taxon>Eukaryota</taxon>
        <taxon>Metazoa</taxon>
        <taxon>Ecdysozoa</taxon>
        <taxon>Nematoda</taxon>
        <taxon>Chromadorea</taxon>
        <taxon>Rhabditida</taxon>
        <taxon>Rhabditina</taxon>
        <taxon>Rhabditomorpha</taxon>
        <taxon>Rhabditoidea</taxon>
        <taxon>Rhabditidae</taxon>
        <taxon>Diploscapter</taxon>
    </lineage>
</organism>
<comment type="caution">
    <text evidence="1">The sequence shown here is derived from an EMBL/GenBank/DDBJ whole genome shotgun (WGS) entry which is preliminary data.</text>
</comment>
<name>A0A2A2KG25_9BILA</name>
<dbReference type="Proteomes" id="UP000218231">
    <property type="component" value="Unassembled WGS sequence"/>
</dbReference>
<keyword evidence="2" id="KW-1185">Reference proteome</keyword>
<proteinExistence type="predicted"/>
<dbReference type="AlphaFoldDB" id="A0A2A2KG25"/>
<sequence>MIPSTFLPLPRSLSQPLPLSLLIAISLQWIIQLVAELDGIKRIHRLSVSGHIAAYVVESALTDGQYELLNQHNGNPLVGF</sequence>